<name>A0A1Y0I704_9GAMM</name>
<reference evidence="1 2" key="1">
    <citation type="submission" date="2017-05" db="EMBL/GenBank/DDBJ databases">
        <title>Genomic insights into alkan degradation activity of Oleiphilus messinensis.</title>
        <authorList>
            <person name="Kozyavkin S.A."/>
            <person name="Slesarev A.I."/>
            <person name="Golyshin P.N."/>
            <person name="Korzhenkov A."/>
            <person name="Golyshina O.N."/>
            <person name="Toshchakov S.V."/>
        </authorList>
    </citation>
    <scope>NUCLEOTIDE SEQUENCE [LARGE SCALE GENOMIC DNA]</scope>
    <source>
        <strain evidence="1 2">ME102</strain>
    </source>
</reference>
<dbReference type="RefSeq" id="WP_087461244.1">
    <property type="nucleotide sequence ID" value="NZ_CP021425.1"/>
</dbReference>
<organism evidence="1 2">
    <name type="scientific">Oleiphilus messinensis</name>
    <dbReference type="NCBI Taxonomy" id="141451"/>
    <lineage>
        <taxon>Bacteria</taxon>
        <taxon>Pseudomonadati</taxon>
        <taxon>Pseudomonadota</taxon>
        <taxon>Gammaproteobacteria</taxon>
        <taxon>Oceanospirillales</taxon>
        <taxon>Oleiphilaceae</taxon>
        <taxon>Oleiphilus</taxon>
    </lineage>
</organism>
<gene>
    <name evidence="1" type="ORF">OLMES_2161</name>
</gene>
<keyword evidence="2" id="KW-1185">Reference proteome</keyword>
<sequence length="176" mass="19256">MELFVCHGKDLSWNYYFKNNMDALGLKTPDSLFETAKTALATLAPIVGAVDKFGTTATLGELTTGATRAAVATEITIAGAAVLASGYAGAVLGSIFVATIYTEKCDTKSMPRTRGQMGRKHRVARSNVLDFGKENGVYANWFEPILTKHPEIFDDEVVSKTHRRNFIQKNKRVTYG</sequence>
<accession>A0A1Y0I704</accession>
<dbReference type="KEGG" id="ome:OLMES_2161"/>
<protein>
    <submittedName>
        <fullName evidence="1">Uncharacterized protein</fullName>
    </submittedName>
</protein>
<dbReference type="EMBL" id="CP021425">
    <property type="protein sequence ID" value="ARU56231.1"/>
    <property type="molecule type" value="Genomic_DNA"/>
</dbReference>
<dbReference type="OrthoDB" id="6889661at2"/>
<dbReference type="Proteomes" id="UP000196027">
    <property type="component" value="Chromosome"/>
</dbReference>
<evidence type="ECO:0000313" key="2">
    <source>
        <dbReference type="Proteomes" id="UP000196027"/>
    </source>
</evidence>
<evidence type="ECO:0000313" key="1">
    <source>
        <dbReference type="EMBL" id="ARU56231.1"/>
    </source>
</evidence>
<proteinExistence type="predicted"/>
<dbReference type="AlphaFoldDB" id="A0A1Y0I704"/>